<comment type="subunit">
    <text evidence="8">Homodimer.</text>
</comment>
<comment type="function">
    <text evidence="2 8">Catalyzes the phosphorylation of D-fructose 6-phosphate, the first committing step of glycolysis. Uses inorganic phosphate (PPi) as phosphoryl donor instead of ATP like common ATP-dependent phosphofructokinases (ATP-PFKs), which renders the reaction reversible, and can thus function both in glycolysis and gluconeogenesis. Consistently, PPi-PFK can replace the enzymes of both the forward (ATP-PFK) and reverse (fructose-bisphosphatase (FBPase)) reactions.</text>
</comment>
<evidence type="ECO:0000313" key="10">
    <source>
        <dbReference type="EMBL" id="QDT17986.1"/>
    </source>
</evidence>
<dbReference type="InterPro" id="IPR050929">
    <property type="entry name" value="PFKA"/>
</dbReference>
<dbReference type="RefSeq" id="WP_145360970.1">
    <property type="nucleotide sequence ID" value="NZ_CP036265.1"/>
</dbReference>
<gene>
    <name evidence="10" type="primary">pfkA_2</name>
    <name evidence="8" type="synonym">pfp</name>
    <name evidence="10" type="ORF">CA12_41240</name>
</gene>
<feature type="binding site" evidence="8">
    <location>
        <begin position="140"/>
        <end position="142"/>
    </location>
    <ligand>
        <name>substrate</name>
    </ligand>
</feature>
<accession>A0A517PF41</accession>
<feature type="binding site" evidence="8">
    <location>
        <begin position="192"/>
        <end position="194"/>
    </location>
    <ligand>
        <name>substrate</name>
    </ligand>
</feature>
<feature type="site" description="Important for catalytic activity; stabilizes the transition state when the phosphoryl donor is PPi" evidence="8">
    <location>
        <position position="139"/>
    </location>
</feature>
<evidence type="ECO:0000259" key="9">
    <source>
        <dbReference type="Pfam" id="PF00365"/>
    </source>
</evidence>
<dbReference type="PANTHER" id="PTHR45770">
    <property type="entry name" value="ATP-DEPENDENT 6-PHOSPHOFRUCTOKINASE 1"/>
    <property type="match status" value="1"/>
</dbReference>
<dbReference type="GO" id="GO:0046872">
    <property type="term" value="F:metal ion binding"/>
    <property type="evidence" value="ECO:0007669"/>
    <property type="project" value="UniProtKB-KW"/>
</dbReference>
<keyword evidence="8" id="KW-0963">Cytoplasm</keyword>
<feature type="binding site" evidence="8">
    <location>
        <position position="112"/>
    </location>
    <ligand>
        <name>Mg(2+)</name>
        <dbReference type="ChEBI" id="CHEBI:18420"/>
        <note>catalytic</note>
    </ligand>
</feature>
<dbReference type="HAMAP" id="MF_01978">
    <property type="entry name" value="Phosphofructokinase_II_B2"/>
    <property type="match status" value="1"/>
</dbReference>
<feature type="binding site" evidence="8">
    <location>
        <position position="248"/>
    </location>
    <ligand>
        <name>substrate</name>
    </ligand>
</feature>
<evidence type="ECO:0000313" key="11">
    <source>
        <dbReference type="Proteomes" id="UP000318741"/>
    </source>
</evidence>
<comment type="similarity">
    <text evidence="8">Belongs to the phosphofructokinase type A (PFKA) family. PPi-dependent PFK group II subfamily. Clade 'B2' sub-subfamily.</text>
</comment>
<evidence type="ECO:0000256" key="5">
    <source>
        <dbReference type="ARBA" id="ARBA00022777"/>
    </source>
</evidence>
<dbReference type="InterPro" id="IPR035966">
    <property type="entry name" value="PKF_sf"/>
</dbReference>
<dbReference type="KEGG" id="acaf:CA12_41240"/>
<evidence type="ECO:0000256" key="8">
    <source>
        <dbReference type="HAMAP-Rule" id="MF_01978"/>
    </source>
</evidence>
<keyword evidence="3 8" id="KW-0808">Transferase</keyword>
<dbReference type="OrthoDB" id="9802503at2"/>
<evidence type="ECO:0000256" key="6">
    <source>
        <dbReference type="ARBA" id="ARBA00022842"/>
    </source>
</evidence>
<comment type="catalytic activity">
    <reaction evidence="7 8">
        <text>beta-D-fructose 6-phosphate + diphosphate = beta-D-fructose 1,6-bisphosphate + phosphate + H(+)</text>
        <dbReference type="Rhea" id="RHEA:13613"/>
        <dbReference type="ChEBI" id="CHEBI:15378"/>
        <dbReference type="ChEBI" id="CHEBI:32966"/>
        <dbReference type="ChEBI" id="CHEBI:33019"/>
        <dbReference type="ChEBI" id="CHEBI:43474"/>
        <dbReference type="ChEBI" id="CHEBI:57634"/>
        <dbReference type="EC" id="2.7.1.90"/>
    </reaction>
</comment>
<dbReference type="Proteomes" id="UP000318741">
    <property type="component" value="Chromosome"/>
</dbReference>
<sequence length="437" mass="47734">MPARNLIVAQSGGPSAVINNTVRGVVETARLLDEIGTVYAGHHGIEGVLKEELIDLTAQAPEEIALLGTTPAAGAIGTCRYKLKDWQNEDFDRVLEVFKAHNVGYFVYIGGNDSMDTANKVANLARERGLDVCGLGGPKTIDNDVGDSEFKLIDHTPGYGSTARYWSNYIQQVNEENMGSSPADPVLICQAMGRKIGYIPAAARLADPHREMPLLIYLAERKVTIDQIHEQIAATCKEHGRAIVVVSEGLSIEGLEIPEEFIVRDSFGHPTFSSSKITVAQMLTNEVNKRGLPVKGNARCNVSGTDQRHSIFHASVVDLAESYRAGEKAALLAAAGEHGYMSTILRTDRENYTVKYDKAPLKEVANSERHFPADWISEDGTDVTDEFLKYARPLIGDGNPSVPIIDGRIRFAKLARTYADQKLDAYVPQADRQSPPS</sequence>
<reference evidence="10 11" key="1">
    <citation type="submission" date="2019-02" db="EMBL/GenBank/DDBJ databases">
        <title>Deep-cultivation of Planctomycetes and their phenomic and genomic characterization uncovers novel biology.</title>
        <authorList>
            <person name="Wiegand S."/>
            <person name="Jogler M."/>
            <person name="Boedeker C."/>
            <person name="Pinto D."/>
            <person name="Vollmers J."/>
            <person name="Rivas-Marin E."/>
            <person name="Kohn T."/>
            <person name="Peeters S.H."/>
            <person name="Heuer A."/>
            <person name="Rast P."/>
            <person name="Oberbeckmann S."/>
            <person name="Bunk B."/>
            <person name="Jeske O."/>
            <person name="Meyerdierks A."/>
            <person name="Storesund J.E."/>
            <person name="Kallscheuer N."/>
            <person name="Luecker S."/>
            <person name="Lage O.M."/>
            <person name="Pohl T."/>
            <person name="Merkel B.J."/>
            <person name="Hornburger P."/>
            <person name="Mueller R.-W."/>
            <person name="Bruemmer F."/>
            <person name="Labrenz M."/>
            <person name="Spormann A.M."/>
            <person name="Op den Camp H."/>
            <person name="Overmann J."/>
            <person name="Amann R."/>
            <person name="Jetten M.S.M."/>
            <person name="Mascher T."/>
            <person name="Medema M.H."/>
            <person name="Devos D.P."/>
            <person name="Kaster A.-K."/>
            <person name="Ovreas L."/>
            <person name="Rohde M."/>
            <person name="Galperin M.Y."/>
            <person name="Jogler C."/>
        </authorList>
    </citation>
    <scope>NUCLEOTIDE SEQUENCE [LARGE SCALE GENOMIC DNA]</scope>
    <source>
        <strain evidence="10 11">CA12</strain>
    </source>
</reference>
<keyword evidence="5 8" id="KW-0418">Kinase</keyword>
<evidence type="ECO:0000256" key="2">
    <source>
        <dbReference type="ARBA" id="ARBA00003138"/>
    </source>
</evidence>
<comment type="pathway">
    <text evidence="8">Carbohydrate degradation; glycolysis; D-glyceraldehyde 3-phosphate and glycerone phosphate from D-glucose: step 3/4.</text>
</comment>
<dbReference type="InterPro" id="IPR011404">
    <property type="entry name" value="PPi-PFK"/>
</dbReference>
<dbReference type="GO" id="GO:0003872">
    <property type="term" value="F:6-phosphofructokinase activity"/>
    <property type="evidence" value="ECO:0007669"/>
    <property type="project" value="UniProtKB-UniRule"/>
</dbReference>
<evidence type="ECO:0000256" key="4">
    <source>
        <dbReference type="ARBA" id="ARBA00022723"/>
    </source>
</evidence>
<comment type="caution">
    <text evidence="8">Lacks conserved residue(s) required for the propagation of feature annotation.</text>
</comment>
<protein>
    <recommendedName>
        <fullName evidence="8">Pyrophosphate--fructose 6-phosphate 1-phosphotransferase</fullName>
        <ecNumber evidence="8">2.7.1.90</ecNumber>
    </recommendedName>
    <alternativeName>
        <fullName evidence="8">6-phosphofructokinase, pyrophosphate dependent</fullName>
    </alternativeName>
    <alternativeName>
        <fullName evidence="8">PPi-dependent phosphofructokinase</fullName>
        <shortName evidence="8">PPi-PFK</shortName>
    </alternativeName>
    <alternativeName>
        <fullName evidence="8">Pyrophosphate-dependent 6-phosphofructose-1-kinase</fullName>
    </alternativeName>
</protein>
<feature type="active site" description="Proton acceptor" evidence="8">
    <location>
        <position position="142"/>
    </location>
</feature>
<dbReference type="GO" id="GO:0005737">
    <property type="term" value="C:cytoplasm"/>
    <property type="evidence" value="ECO:0007669"/>
    <property type="project" value="UniProtKB-SubCell"/>
</dbReference>
<dbReference type="UniPathway" id="UPA00109">
    <property type="reaction ID" value="UER00182"/>
</dbReference>
<keyword evidence="11" id="KW-1185">Reference proteome</keyword>
<organism evidence="10 11">
    <name type="scientific">Alienimonas californiensis</name>
    <dbReference type="NCBI Taxonomy" id="2527989"/>
    <lineage>
        <taxon>Bacteria</taxon>
        <taxon>Pseudomonadati</taxon>
        <taxon>Planctomycetota</taxon>
        <taxon>Planctomycetia</taxon>
        <taxon>Planctomycetales</taxon>
        <taxon>Planctomycetaceae</taxon>
        <taxon>Alienimonas</taxon>
    </lineage>
</organism>
<dbReference type="Pfam" id="PF00365">
    <property type="entry name" value="PFK"/>
    <property type="match status" value="1"/>
</dbReference>
<comment type="cofactor">
    <cofactor evidence="1 8">
        <name>Mg(2+)</name>
        <dbReference type="ChEBI" id="CHEBI:18420"/>
    </cofactor>
</comment>
<dbReference type="GO" id="GO:0047334">
    <property type="term" value="F:diphosphate-fructose-6-phosphate 1-phosphotransferase activity"/>
    <property type="evidence" value="ECO:0007669"/>
    <property type="project" value="UniProtKB-EC"/>
</dbReference>
<comment type="activity regulation">
    <text evidence="8">Non-allosteric.</text>
</comment>
<evidence type="ECO:0000256" key="1">
    <source>
        <dbReference type="ARBA" id="ARBA00001946"/>
    </source>
</evidence>
<comment type="subcellular location">
    <subcellularLocation>
        <location evidence="8">Cytoplasm</location>
    </subcellularLocation>
</comment>
<dbReference type="PIRSF" id="PIRSF036483">
    <property type="entry name" value="PFK_XF0274"/>
    <property type="match status" value="1"/>
</dbReference>
<feature type="site" description="Important for catalytic activity and substrate specificity; stabilizes the transition state when the phosphoryl donor is PPi; prevents ATP from binding by mimicking the alpha-phosphate group of ATP" evidence="8">
    <location>
        <position position="113"/>
    </location>
</feature>
<dbReference type="Gene3D" id="3.40.50.450">
    <property type="match status" value="1"/>
</dbReference>
<evidence type="ECO:0000256" key="7">
    <source>
        <dbReference type="ARBA" id="ARBA00048072"/>
    </source>
</evidence>
<keyword evidence="8" id="KW-0324">Glycolysis</keyword>
<evidence type="ECO:0000256" key="3">
    <source>
        <dbReference type="ARBA" id="ARBA00022679"/>
    </source>
</evidence>
<feature type="domain" description="Phosphofructokinase" evidence="9">
    <location>
        <begin position="6"/>
        <end position="328"/>
    </location>
</feature>
<dbReference type="InterPro" id="IPR000023">
    <property type="entry name" value="Phosphofructokinase_dom"/>
</dbReference>
<keyword evidence="6 8" id="KW-0460">Magnesium</keyword>
<dbReference type="InterPro" id="IPR022953">
    <property type="entry name" value="ATP_PFK"/>
</dbReference>
<feature type="binding site" evidence="8">
    <location>
        <position position="13"/>
    </location>
    <ligand>
        <name>diphosphate</name>
        <dbReference type="ChEBI" id="CHEBI:33019"/>
    </ligand>
</feature>
<proteinExistence type="inferred from homology"/>
<dbReference type="Gene3D" id="3.40.50.460">
    <property type="entry name" value="Phosphofructokinase domain"/>
    <property type="match status" value="1"/>
</dbReference>
<dbReference type="SUPFAM" id="SSF53784">
    <property type="entry name" value="Phosphofructokinase"/>
    <property type="match status" value="1"/>
</dbReference>
<dbReference type="PRINTS" id="PR00476">
    <property type="entry name" value="PHFRCTKINASE"/>
</dbReference>
<dbReference type="GO" id="GO:0006002">
    <property type="term" value="P:fructose 6-phosphate metabolic process"/>
    <property type="evidence" value="ECO:0007669"/>
    <property type="project" value="InterPro"/>
</dbReference>
<dbReference type="AlphaFoldDB" id="A0A517PF41"/>
<keyword evidence="4 8" id="KW-0479">Metal-binding</keyword>
<name>A0A517PF41_9PLAN</name>
<dbReference type="EMBL" id="CP036265">
    <property type="protein sequence ID" value="QDT17986.1"/>
    <property type="molecule type" value="Genomic_DNA"/>
</dbReference>
<dbReference type="NCBIfam" id="NF010675">
    <property type="entry name" value="PRK14072.1"/>
    <property type="match status" value="1"/>
</dbReference>
<dbReference type="EC" id="2.7.1.90" evidence="8"/>